<name>A0A0A9BSH6_ARUDO</name>
<dbReference type="EMBL" id="GBRH01232772">
    <property type="protein sequence ID" value="JAD65123.1"/>
    <property type="molecule type" value="Transcribed_RNA"/>
</dbReference>
<proteinExistence type="predicted"/>
<organism evidence="1">
    <name type="scientific">Arundo donax</name>
    <name type="common">Giant reed</name>
    <name type="synonym">Donax arundinaceus</name>
    <dbReference type="NCBI Taxonomy" id="35708"/>
    <lineage>
        <taxon>Eukaryota</taxon>
        <taxon>Viridiplantae</taxon>
        <taxon>Streptophyta</taxon>
        <taxon>Embryophyta</taxon>
        <taxon>Tracheophyta</taxon>
        <taxon>Spermatophyta</taxon>
        <taxon>Magnoliopsida</taxon>
        <taxon>Liliopsida</taxon>
        <taxon>Poales</taxon>
        <taxon>Poaceae</taxon>
        <taxon>PACMAD clade</taxon>
        <taxon>Arundinoideae</taxon>
        <taxon>Arundineae</taxon>
        <taxon>Arundo</taxon>
    </lineage>
</organism>
<dbReference type="AlphaFoldDB" id="A0A0A9BSH6"/>
<sequence>MVSSAPAACSAVRPDMHTHHGVYGCAYVQCGRADEP</sequence>
<protein>
    <submittedName>
        <fullName evidence="1">Uncharacterized protein</fullName>
    </submittedName>
</protein>
<accession>A0A0A9BSH6</accession>
<reference evidence="1" key="1">
    <citation type="submission" date="2014-09" db="EMBL/GenBank/DDBJ databases">
        <authorList>
            <person name="Magalhaes I.L.F."/>
            <person name="Oliveira U."/>
            <person name="Santos F.R."/>
            <person name="Vidigal T.H.D.A."/>
            <person name="Brescovit A.D."/>
            <person name="Santos A.J."/>
        </authorList>
    </citation>
    <scope>NUCLEOTIDE SEQUENCE</scope>
    <source>
        <tissue evidence="1">Shoot tissue taken approximately 20 cm above the soil surface</tissue>
    </source>
</reference>
<evidence type="ECO:0000313" key="1">
    <source>
        <dbReference type="EMBL" id="JAD65123.1"/>
    </source>
</evidence>
<reference evidence="1" key="2">
    <citation type="journal article" date="2015" name="Data Brief">
        <title>Shoot transcriptome of the giant reed, Arundo donax.</title>
        <authorList>
            <person name="Barrero R.A."/>
            <person name="Guerrero F.D."/>
            <person name="Moolhuijzen P."/>
            <person name="Goolsby J.A."/>
            <person name="Tidwell J."/>
            <person name="Bellgard S.E."/>
            <person name="Bellgard M.I."/>
        </authorList>
    </citation>
    <scope>NUCLEOTIDE SEQUENCE</scope>
    <source>
        <tissue evidence="1">Shoot tissue taken approximately 20 cm above the soil surface</tissue>
    </source>
</reference>